<dbReference type="HOGENOM" id="CLU_2121796_0_0_1"/>
<gene>
    <name evidence="2" type="ORF">PADG_12052</name>
</gene>
<feature type="compositionally biased region" description="Acidic residues" evidence="1">
    <location>
        <begin position="88"/>
        <end position="108"/>
    </location>
</feature>
<dbReference type="AlphaFoldDB" id="A0A0A0HSZ4"/>
<evidence type="ECO:0000313" key="2">
    <source>
        <dbReference type="EMBL" id="KGM91747.1"/>
    </source>
</evidence>
<protein>
    <submittedName>
        <fullName evidence="2">Uncharacterized protein</fullName>
    </submittedName>
</protein>
<organism evidence="2 3">
    <name type="scientific">Paracoccidioides brasiliensis (strain Pb18)</name>
    <dbReference type="NCBI Taxonomy" id="502780"/>
    <lineage>
        <taxon>Eukaryota</taxon>
        <taxon>Fungi</taxon>
        <taxon>Dikarya</taxon>
        <taxon>Ascomycota</taxon>
        <taxon>Pezizomycotina</taxon>
        <taxon>Eurotiomycetes</taxon>
        <taxon>Eurotiomycetidae</taxon>
        <taxon>Onygenales</taxon>
        <taxon>Ajellomycetaceae</taxon>
        <taxon>Paracoccidioides</taxon>
    </lineage>
</organism>
<accession>A0A0A0HSZ4</accession>
<feature type="region of interest" description="Disordered" evidence="1">
    <location>
        <begin position="51"/>
        <end position="114"/>
    </location>
</feature>
<dbReference type="GeneID" id="22587949"/>
<proteinExistence type="predicted"/>
<reference evidence="2 3" key="1">
    <citation type="journal article" date="2011" name="PLoS Genet.">
        <title>Comparative genomic analysis of human fungal pathogens causing paracoccidioidomycosis.</title>
        <authorList>
            <person name="Desjardins C.A."/>
            <person name="Champion M.D."/>
            <person name="Holder J.W."/>
            <person name="Muszewska A."/>
            <person name="Goldberg J."/>
            <person name="Bailao A.M."/>
            <person name="Brigido M.M."/>
            <person name="Ferreira M.E."/>
            <person name="Garcia A.M."/>
            <person name="Grynberg M."/>
            <person name="Gujja S."/>
            <person name="Heiman D.I."/>
            <person name="Henn M.R."/>
            <person name="Kodira C.D."/>
            <person name="Leon-Narvaez H."/>
            <person name="Longo L.V."/>
            <person name="Ma L.J."/>
            <person name="Malavazi I."/>
            <person name="Matsuo A.L."/>
            <person name="Morais F.V."/>
            <person name="Pereira M."/>
            <person name="Rodriguez-Brito S."/>
            <person name="Sakthikumar S."/>
            <person name="Salem-Izacc S.M."/>
            <person name="Sykes S.M."/>
            <person name="Teixeira M.M."/>
            <person name="Vallejo M.C."/>
            <person name="Walter M.E."/>
            <person name="Yandava C."/>
            <person name="Young S."/>
            <person name="Zeng Q."/>
            <person name="Zucker J."/>
            <person name="Felipe M.S."/>
            <person name="Goldman G.H."/>
            <person name="Haas B.J."/>
            <person name="McEwen J.G."/>
            <person name="Nino-Vega G."/>
            <person name="Puccia R."/>
            <person name="San-Blas G."/>
            <person name="Soares C.M."/>
            <person name="Birren B.W."/>
            <person name="Cuomo C.A."/>
        </authorList>
    </citation>
    <scope>NUCLEOTIDE SEQUENCE [LARGE SCALE GENOMIC DNA]</scope>
    <source>
        <strain evidence="2 3">Pb18</strain>
    </source>
</reference>
<dbReference type="Proteomes" id="UP000001628">
    <property type="component" value="Unassembled WGS sequence"/>
</dbReference>
<sequence length="114" mass="12427">MNSNWIYEESGEVQEIEKLCWLVGTKLAVWRVETRLALCIGPRRVSTHCGTIRFPKGGSDEKSAYPEYPGRLHCTTKSSPGGRGGGGGDDDDDDDDDDEADDDDDGEGDMLLSS</sequence>
<dbReference type="VEuPathDB" id="FungiDB:PADG_12052"/>
<evidence type="ECO:0000256" key="1">
    <source>
        <dbReference type="SAM" id="MobiDB-lite"/>
    </source>
</evidence>
<dbReference type="RefSeq" id="XP_010761920.1">
    <property type="nucleotide sequence ID" value="XM_010763618.1"/>
</dbReference>
<dbReference type="EMBL" id="KN275964">
    <property type="protein sequence ID" value="KGM91747.1"/>
    <property type="molecule type" value="Genomic_DNA"/>
</dbReference>
<name>A0A0A0HSZ4_PARBD</name>
<dbReference type="KEGG" id="pbn:PADG_12052"/>
<keyword evidence="3" id="KW-1185">Reference proteome</keyword>
<dbReference type="InParanoid" id="A0A0A0HSZ4"/>
<evidence type="ECO:0000313" key="3">
    <source>
        <dbReference type="Proteomes" id="UP000001628"/>
    </source>
</evidence>